<proteinExistence type="inferred from homology"/>
<comment type="caution">
    <text evidence="11">The sequence shown here is derived from an EMBL/GenBank/DDBJ whole genome shotgun (WGS) entry which is preliminary data.</text>
</comment>
<protein>
    <recommendedName>
        <fullName evidence="10">Purine nucleoside phosphorylase</fullName>
    </recommendedName>
</protein>
<dbReference type="PANTHER" id="PTHR30616">
    <property type="entry name" value="UNCHARACTERIZED PROTEIN YFIH"/>
    <property type="match status" value="1"/>
</dbReference>
<dbReference type="CDD" id="cd16833">
    <property type="entry name" value="YfiH"/>
    <property type="match status" value="1"/>
</dbReference>
<evidence type="ECO:0000256" key="8">
    <source>
        <dbReference type="ARBA" id="ARBA00048968"/>
    </source>
</evidence>
<evidence type="ECO:0000256" key="10">
    <source>
        <dbReference type="RuleBase" id="RU361274"/>
    </source>
</evidence>
<dbReference type="EMBL" id="DRLD01000071">
    <property type="protein sequence ID" value="HED09600.1"/>
    <property type="molecule type" value="Genomic_DNA"/>
</dbReference>
<dbReference type="PANTHER" id="PTHR30616:SF2">
    <property type="entry name" value="PURINE NUCLEOSIDE PHOSPHORYLASE LACC1"/>
    <property type="match status" value="1"/>
</dbReference>
<reference evidence="11" key="1">
    <citation type="journal article" date="2020" name="mSystems">
        <title>Genome- and Community-Level Interaction Insights into Carbon Utilization and Element Cycling Functions of Hydrothermarchaeota in Hydrothermal Sediment.</title>
        <authorList>
            <person name="Zhou Z."/>
            <person name="Liu Y."/>
            <person name="Xu W."/>
            <person name="Pan J."/>
            <person name="Luo Z.H."/>
            <person name="Li M."/>
        </authorList>
    </citation>
    <scope>NUCLEOTIDE SEQUENCE [LARGE SCALE GENOMIC DNA]</scope>
    <source>
        <strain evidence="11">HyVt-456</strain>
    </source>
</reference>
<dbReference type="SUPFAM" id="SSF64438">
    <property type="entry name" value="CNF1/YfiH-like putative cysteine hydrolases"/>
    <property type="match status" value="1"/>
</dbReference>
<evidence type="ECO:0000256" key="9">
    <source>
        <dbReference type="ARBA" id="ARBA00049893"/>
    </source>
</evidence>
<comment type="catalytic activity">
    <reaction evidence="8">
        <text>adenosine + phosphate = alpha-D-ribose 1-phosphate + adenine</text>
        <dbReference type="Rhea" id="RHEA:27642"/>
        <dbReference type="ChEBI" id="CHEBI:16335"/>
        <dbReference type="ChEBI" id="CHEBI:16708"/>
        <dbReference type="ChEBI" id="CHEBI:43474"/>
        <dbReference type="ChEBI" id="CHEBI:57720"/>
        <dbReference type="EC" id="2.4.2.1"/>
    </reaction>
    <physiologicalReaction direction="left-to-right" evidence="8">
        <dbReference type="Rhea" id="RHEA:27643"/>
    </physiologicalReaction>
</comment>
<evidence type="ECO:0000256" key="1">
    <source>
        <dbReference type="ARBA" id="ARBA00000553"/>
    </source>
</evidence>
<evidence type="ECO:0000256" key="4">
    <source>
        <dbReference type="ARBA" id="ARBA00022723"/>
    </source>
</evidence>
<keyword evidence="3" id="KW-0808">Transferase</keyword>
<comment type="similarity">
    <text evidence="2 10">Belongs to the purine nucleoside phosphorylase YfiH/LACC1 family.</text>
</comment>
<dbReference type="Pfam" id="PF02578">
    <property type="entry name" value="Cu-oxidase_4"/>
    <property type="match status" value="1"/>
</dbReference>
<evidence type="ECO:0000256" key="6">
    <source>
        <dbReference type="ARBA" id="ARBA00022833"/>
    </source>
</evidence>
<dbReference type="NCBIfam" id="TIGR00726">
    <property type="entry name" value="peptidoglycan editing factor PgeF"/>
    <property type="match status" value="1"/>
</dbReference>
<sequence length="245" mass="27097">MAQVVRYGIFEGLPLTQALSTRKGGVSPAPYHSLNMGLRTGDDPRNVEKNRRLFFELLRLRPEETIFQSQVHGDHVRRVSRPGLIPNCDATITDTPGLNLTVQTADCFPLFFYDPRNHACGVAHSGWRGTAQNIAGKTVAAMRRTFGSRPAELLAAVGAGVQPRNYQVDEKTAAHFEPAFLQPDGPGHYKLDVQSAIYAQLLEAGLTGQNIERDKSCTYEAADLFYSYRRDGARSGRMMGVICLR</sequence>
<gene>
    <name evidence="11" type="primary">pgeF</name>
    <name evidence="11" type="ORF">ENJ10_02845</name>
</gene>
<comment type="catalytic activity">
    <reaction evidence="1">
        <text>inosine + phosphate = alpha-D-ribose 1-phosphate + hypoxanthine</text>
        <dbReference type="Rhea" id="RHEA:27646"/>
        <dbReference type="ChEBI" id="CHEBI:17368"/>
        <dbReference type="ChEBI" id="CHEBI:17596"/>
        <dbReference type="ChEBI" id="CHEBI:43474"/>
        <dbReference type="ChEBI" id="CHEBI:57720"/>
        <dbReference type="EC" id="2.4.2.1"/>
    </reaction>
    <physiologicalReaction direction="left-to-right" evidence="1">
        <dbReference type="Rhea" id="RHEA:27647"/>
    </physiologicalReaction>
</comment>
<organism evidence="11">
    <name type="scientific">Caldithrix abyssi</name>
    <dbReference type="NCBI Taxonomy" id="187145"/>
    <lineage>
        <taxon>Bacteria</taxon>
        <taxon>Pseudomonadati</taxon>
        <taxon>Calditrichota</taxon>
        <taxon>Calditrichia</taxon>
        <taxon>Calditrichales</taxon>
        <taxon>Calditrichaceae</taxon>
        <taxon>Caldithrix</taxon>
    </lineage>
</organism>
<evidence type="ECO:0000256" key="2">
    <source>
        <dbReference type="ARBA" id="ARBA00007353"/>
    </source>
</evidence>
<dbReference type="InterPro" id="IPR003730">
    <property type="entry name" value="Cu_polyphenol_OxRdtase"/>
</dbReference>
<keyword evidence="6" id="KW-0862">Zinc</keyword>
<dbReference type="GO" id="GO:0016787">
    <property type="term" value="F:hydrolase activity"/>
    <property type="evidence" value="ECO:0007669"/>
    <property type="project" value="UniProtKB-KW"/>
</dbReference>
<evidence type="ECO:0000256" key="3">
    <source>
        <dbReference type="ARBA" id="ARBA00022679"/>
    </source>
</evidence>
<dbReference type="Proteomes" id="UP000886005">
    <property type="component" value="Unassembled WGS sequence"/>
</dbReference>
<dbReference type="GO" id="GO:0005507">
    <property type="term" value="F:copper ion binding"/>
    <property type="evidence" value="ECO:0007669"/>
    <property type="project" value="TreeGrafter"/>
</dbReference>
<name>A0A7V1PTM9_CALAY</name>
<evidence type="ECO:0000256" key="5">
    <source>
        <dbReference type="ARBA" id="ARBA00022801"/>
    </source>
</evidence>
<dbReference type="InterPro" id="IPR011324">
    <property type="entry name" value="Cytotoxic_necrot_fac-like_cat"/>
</dbReference>
<evidence type="ECO:0000256" key="7">
    <source>
        <dbReference type="ARBA" id="ARBA00047989"/>
    </source>
</evidence>
<keyword evidence="4" id="KW-0479">Metal-binding</keyword>
<dbReference type="InterPro" id="IPR038371">
    <property type="entry name" value="Cu_polyphenol_OxRdtase_sf"/>
</dbReference>
<dbReference type="GO" id="GO:0017061">
    <property type="term" value="F:S-methyl-5-thioadenosine phosphorylase activity"/>
    <property type="evidence" value="ECO:0007669"/>
    <property type="project" value="UniProtKB-EC"/>
</dbReference>
<accession>A0A7V1PTM9</accession>
<dbReference type="AlphaFoldDB" id="A0A7V1PTM9"/>
<dbReference type="Gene3D" id="3.60.140.10">
    <property type="entry name" value="CNF1/YfiH-like putative cysteine hydrolases"/>
    <property type="match status" value="1"/>
</dbReference>
<comment type="catalytic activity">
    <reaction evidence="9">
        <text>S-methyl-5'-thioadenosine + phosphate = 5-(methylsulfanyl)-alpha-D-ribose 1-phosphate + adenine</text>
        <dbReference type="Rhea" id="RHEA:11852"/>
        <dbReference type="ChEBI" id="CHEBI:16708"/>
        <dbReference type="ChEBI" id="CHEBI:17509"/>
        <dbReference type="ChEBI" id="CHEBI:43474"/>
        <dbReference type="ChEBI" id="CHEBI:58533"/>
        <dbReference type="EC" id="2.4.2.28"/>
    </reaction>
    <physiologicalReaction direction="left-to-right" evidence="9">
        <dbReference type="Rhea" id="RHEA:11853"/>
    </physiologicalReaction>
</comment>
<evidence type="ECO:0000313" key="11">
    <source>
        <dbReference type="EMBL" id="HED09600.1"/>
    </source>
</evidence>
<keyword evidence="5" id="KW-0378">Hydrolase</keyword>
<comment type="catalytic activity">
    <reaction evidence="7">
        <text>adenosine + H2O + H(+) = inosine + NH4(+)</text>
        <dbReference type="Rhea" id="RHEA:24408"/>
        <dbReference type="ChEBI" id="CHEBI:15377"/>
        <dbReference type="ChEBI" id="CHEBI:15378"/>
        <dbReference type="ChEBI" id="CHEBI:16335"/>
        <dbReference type="ChEBI" id="CHEBI:17596"/>
        <dbReference type="ChEBI" id="CHEBI:28938"/>
        <dbReference type="EC" id="3.5.4.4"/>
    </reaction>
    <physiologicalReaction direction="left-to-right" evidence="7">
        <dbReference type="Rhea" id="RHEA:24409"/>
    </physiologicalReaction>
</comment>